<dbReference type="Proteomes" id="UP000223102">
    <property type="component" value="Segment"/>
</dbReference>
<keyword evidence="2" id="KW-1185">Reference proteome</keyword>
<organism evidence="1 2">
    <name type="scientific">Bacillus phage PBC2</name>
    <dbReference type="NCBI Taxonomy" id="1675029"/>
    <lineage>
        <taxon>Viruses</taxon>
        <taxon>Duplodnaviria</taxon>
        <taxon>Heunggongvirae</taxon>
        <taxon>Uroviricota</taxon>
        <taxon>Caudoviricetes</taxon>
        <taxon>Andregratiavirinae</taxon>
        <taxon>Haetaevirus</taxon>
        <taxon>Haetaevirus PBC2</taxon>
    </lineage>
</organism>
<dbReference type="PROSITE" id="PS51257">
    <property type="entry name" value="PROKAR_LIPOPROTEIN"/>
    <property type="match status" value="1"/>
</dbReference>
<dbReference type="EMBL" id="KT070867">
    <property type="protein sequence ID" value="AKQ08341.1"/>
    <property type="molecule type" value="Genomic_DNA"/>
</dbReference>
<evidence type="ECO:0008006" key="3">
    <source>
        <dbReference type="Google" id="ProtNLM"/>
    </source>
</evidence>
<gene>
    <name evidence="1" type="ORF">PBC2_026</name>
</gene>
<evidence type="ECO:0000313" key="1">
    <source>
        <dbReference type="EMBL" id="AKQ08341.1"/>
    </source>
</evidence>
<name>A0A218KBS2_9CAUD</name>
<protein>
    <recommendedName>
        <fullName evidence="3">Lipoprotein</fullName>
    </recommendedName>
</protein>
<reference evidence="1 2" key="1">
    <citation type="submission" date="2015-06" db="EMBL/GenBank/DDBJ databases">
        <title>Complete genome sequence of Bacillus cereus phage PBC2.</title>
        <authorList>
            <person name="Kong M."/>
            <person name="Ryu S."/>
        </authorList>
    </citation>
    <scope>NUCLEOTIDE SEQUENCE [LARGE SCALE GENOMIC DNA]</scope>
</reference>
<sequence length="107" mass="12280">MKKKIIGLVAVLGLSATLVGCMEEPEEKKFDNVTQNQQNVSNYQTVIDGSLYFIPHEWQKKDLPQRYASFLKDHPELRVVSVQTDAREETHNGFSGYFIFTEKKGEN</sequence>
<proteinExistence type="predicted"/>
<accession>A0A218KBS2</accession>
<evidence type="ECO:0000313" key="2">
    <source>
        <dbReference type="Proteomes" id="UP000223102"/>
    </source>
</evidence>